<dbReference type="EMBL" id="RBXP01000019">
    <property type="protein sequence ID" value="RKT49940.1"/>
    <property type="molecule type" value="Genomic_DNA"/>
</dbReference>
<keyword evidence="2" id="KW-0813">Transport</keyword>
<dbReference type="PANTHER" id="PTHR30561:SF1">
    <property type="entry name" value="MULTIDRUG TRANSPORTER EMRE"/>
    <property type="match status" value="1"/>
</dbReference>
<evidence type="ECO:0000313" key="11">
    <source>
        <dbReference type="Proteomes" id="UP000270626"/>
    </source>
</evidence>
<keyword evidence="11" id="KW-1185">Reference proteome</keyword>
<organism evidence="10 11">
    <name type="scientific">Azonexus fungiphilus</name>
    <dbReference type="NCBI Taxonomy" id="146940"/>
    <lineage>
        <taxon>Bacteria</taxon>
        <taxon>Pseudomonadati</taxon>
        <taxon>Pseudomonadota</taxon>
        <taxon>Betaproteobacteria</taxon>
        <taxon>Rhodocyclales</taxon>
        <taxon>Azonexaceae</taxon>
        <taxon>Azonexus</taxon>
    </lineage>
</organism>
<dbReference type="Proteomes" id="UP000270626">
    <property type="component" value="Unassembled WGS sequence"/>
</dbReference>
<evidence type="ECO:0000256" key="9">
    <source>
        <dbReference type="SAM" id="Phobius"/>
    </source>
</evidence>
<feature type="transmembrane region" description="Helical" evidence="9">
    <location>
        <begin position="59"/>
        <end position="79"/>
    </location>
</feature>
<reference evidence="10 11" key="1">
    <citation type="submission" date="2018-10" db="EMBL/GenBank/DDBJ databases">
        <title>Genomic Encyclopedia of Type Strains, Phase IV (KMG-IV): sequencing the most valuable type-strain genomes for metagenomic binning, comparative biology and taxonomic classification.</title>
        <authorList>
            <person name="Goeker M."/>
        </authorList>
    </citation>
    <scope>NUCLEOTIDE SEQUENCE [LARGE SCALE GENOMIC DNA]</scope>
    <source>
        <strain evidence="10 11">DSM 23841</strain>
    </source>
</reference>
<dbReference type="NCBIfam" id="NF033137">
    <property type="entry name" value="SMR_qac_int"/>
    <property type="match status" value="1"/>
</dbReference>
<dbReference type="SUPFAM" id="SSF103481">
    <property type="entry name" value="Multidrug resistance efflux transporter EmrE"/>
    <property type="match status" value="1"/>
</dbReference>
<evidence type="ECO:0000256" key="5">
    <source>
        <dbReference type="ARBA" id="ARBA00022989"/>
    </source>
</evidence>
<dbReference type="InterPro" id="IPR000390">
    <property type="entry name" value="Small_drug/metabolite_transptr"/>
</dbReference>
<dbReference type="InterPro" id="IPR037185">
    <property type="entry name" value="EmrE-like"/>
</dbReference>
<keyword evidence="4 8" id="KW-0812">Transmembrane</keyword>
<accession>A0A495VM08</accession>
<protein>
    <submittedName>
        <fullName evidence="10">Small multidrug resistance pump/small multidrug resistance pump</fullName>
    </submittedName>
</protein>
<comment type="caution">
    <text evidence="10">The sequence shown here is derived from an EMBL/GenBank/DDBJ whole genome shotgun (WGS) entry which is preliminary data.</text>
</comment>
<keyword evidence="6 9" id="KW-0472">Membrane</keyword>
<evidence type="ECO:0000256" key="2">
    <source>
        <dbReference type="ARBA" id="ARBA00022448"/>
    </source>
</evidence>
<evidence type="ECO:0000256" key="4">
    <source>
        <dbReference type="ARBA" id="ARBA00022692"/>
    </source>
</evidence>
<comment type="subcellular location">
    <subcellularLocation>
        <location evidence="1 8">Cell membrane</location>
        <topology evidence="1 8">Multi-pass membrane protein</topology>
    </subcellularLocation>
</comment>
<proteinExistence type="inferred from homology"/>
<dbReference type="GO" id="GO:0022857">
    <property type="term" value="F:transmembrane transporter activity"/>
    <property type="evidence" value="ECO:0007669"/>
    <property type="project" value="InterPro"/>
</dbReference>
<keyword evidence="5 9" id="KW-1133">Transmembrane helix</keyword>
<dbReference type="OrthoDB" id="9808638at2"/>
<dbReference type="Pfam" id="PF00893">
    <property type="entry name" value="Multi_Drug_Res"/>
    <property type="match status" value="1"/>
</dbReference>
<dbReference type="GO" id="GO:1990961">
    <property type="term" value="P:xenobiotic detoxification by transmembrane export across the plasma membrane"/>
    <property type="evidence" value="ECO:0007669"/>
    <property type="project" value="UniProtKB-ARBA"/>
</dbReference>
<dbReference type="FunFam" id="1.10.3730.20:FF:000001">
    <property type="entry name" value="Quaternary ammonium compound resistance transporter SugE"/>
    <property type="match status" value="1"/>
</dbReference>
<evidence type="ECO:0000256" key="1">
    <source>
        <dbReference type="ARBA" id="ARBA00004651"/>
    </source>
</evidence>
<keyword evidence="3" id="KW-1003">Cell membrane</keyword>
<feature type="transmembrane region" description="Helical" evidence="9">
    <location>
        <begin position="85"/>
        <end position="104"/>
    </location>
</feature>
<evidence type="ECO:0000256" key="7">
    <source>
        <dbReference type="ARBA" id="ARBA00038032"/>
    </source>
</evidence>
<dbReference type="RefSeq" id="WP_121459484.1">
    <property type="nucleotide sequence ID" value="NZ_JAANMQ010000005.1"/>
</dbReference>
<comment type="similarity">
    <text evidence="7 8">Belongs to the drug/metabolite transporter (DMT) superfamily. Small multidrug resistance (SMR) (TC 2.A.7.1) family.</text>
</comment>
<dbReference type="AlphaFoldDB" id="A0A495VM08"/>
<evidence type="ECO:0000256" key="3">
    <source>
        <dbReference type="ARBA" id="ARBA00022475"/>
    </source>
</evidence>
<gene>
    <name evidence="10" type="ORF">DFR40_3083</name>
</gene>
<sequence length="110" mass="11585">MKNWLFLAIAITSEVIATSALKSSDGFTRLAPSLIVVAGYGAAFYFLSLTLKVIPVGIAYAVWSGLGIVLVTAIAWFFHGQRLDAWGFVGIGLIASGVAVLNLLSKTSAH</sequence>
<evidence type="ECO:0000256" key="6">
    <source>
        <dbReference type="ARBA" id="ARBA00023136"/>
    </source>
</evidence>
<feature type="transmembrane region" description="Helical" evidence="9">
    <location>
        <begin position="27"/>
        <end position="47"/>
    </location>
</feature>
<dbReference type="GO" id="GO:0005886">
    <property type="term" value="C:plasma membrane"/>
    <property type="evidence" value="ECO:0007669"/>
    <property type="project" value="UniProtKB-SubCell"/>
</dbReference>
<evidence type="ECO:0000256" key="8">
    <source>
        <dbReference type="RuleBase" id="RU003942"/>
    </source>
</evidence>
<dbReference type="InterPro" id="IPR045324">
    <property type="entry name" value="Small_multidrug_res"/>
</dbReference>
<name>A0A495VM08_9RHOO</name>
<evidence type="ECO:0000313" key="10">
    <source>
        <dbReference type="EMBL" id="RKT49940.1"/>
    </source>
</evidence>
<dbReference type="PANTHER" id="PTHR30561">
    <property type="entry name" value="SMR FAMILY PROTON-DEPENDENT DRUG EFFLUX TRANSPORTER SUGE"/>
    <property type="match status" value="1"/>
</dbReference>
<dbReference type="Gene3D" id="1.10.3730.20">
    <property type="match status" value="1"/>
</dbReference>